<evidence type="ECO:0000313" key="4">
    <source>
        <dbReference type="Proteomes" id="UP000299102"/>
    </source>
</evidence>
<keyword evidence="4" id="KW-1185">Reference proteome</keyword>
<dbReference type="PANTHER" id="PTHR11475:SF86">
    <property type="entry name" value="PEROXIDASE"/>
    <property type="match status" value="1"/>
</dbReference>
<dbReference type="GO" id="GO:0004601">
    <property type="term" value="F:peroxidase activity"/>
    <property type="evidence" value="ECO:0007669"/>
    <property type="project" value="UniProtKB-KW"/>
</dbReference>
<dbReference type="CDD" id="cd09823">
    <property type="entry name" value="peroxinectin_like"/>
    <property type="match status" value="1"/>
</dbReference>
<keyword evidence="2" id="KW-0479">Metal-binding</keyword>
<organism evidence="3 4">
    <name type="scientific">Eumeta variegata</name>
    <name type="common">Bagworm moth</name>
    <name type="synonym">Eumeta japonica</name>
    <dbReference type="NCBI Taxonomy" id="151549"/>
    <lineage>
        <taxon>Eukaryota</taxon>
        <taxon>Metazoa</taxon>
        <taxon>Ecdysozoa</taxon>
        <taxon>Arthropoda</taxon>
        <taxon>Hexapoda</taxon>
        <taxon>Insecta</taxon>
        <taxon>Pterygota</taxon>
        <taxon>Neoptera</taxon>
        <taxon>Endopterygota</taxon>
        <taxon>Lepidoptera</taxon>
        <taxon>Glossata</taxon>
        <taxon>Ditrysia</taxon>
        <taxon>Tineoidea</taxon>
        <taxon>Psychidae</taxon>
        <taxon>Oiketicinae</taxon>
        <taxon>Eumeta</taxon>
    </lineage>
</organism>
<keyword evidence="1 3" id="KW-0560">Oxidoreductase</keyword>
<dbReference type="AlphaFoldDB" id="A0A4C1WAZ5"/>
<dbReference type="GO" id="GO:0005576">
    <property type="term" value="C:extracellular region"/>
    <property type="evidence" value="ECO:0007669"/>
    <property type="project" value="UniProtKB-SubCell"/>
</dbReference>
<dbReference type="Gene3D" id="1.10.640.10">
    <property type="entry name" value="Haem peroxidase domain superfamily, animal type"/>
    <property type="match status" value="1"/>
</dbReference>
<evidence type="ECO:0000256" key="2">
    <source>
        <dbReference type="PIRSR" id="PIRSR619791-2"/>
    </source>
</evidence>
<keyword evidence="2" id="KW-0408">Iron</keyword>
<dbReference type="SUPFAM" id="SSF48113">
    <property type="entry name" value="Heme-dependent peroxidases"/>
    <property type="match status" value="1"/>
</dbReference>
<dbReference type="STRING" id="151549.A0A4C1WAZ5"/>
<dbReference type="OrthoDB" id="823504at2759"/>
<accession>A0A4C1WAZ5</accession>
<sequence>MTAGKERFSSSHQELGVAVQDGLPLGESTTWYSSQASVRTSSSKLDCGDEVRYSSRLVLRRGNMQTREVRFFNLNVCTLAIHGLPLIDSRDLAFSGARGVRQLRSAFRVSITWLTNDTLAYQRCDPPPKECSLNSKYRNIDGSCNNFLHPYWGSPERPFGRLVGYNYGDDGKLGQDGLNLDKCVPIMIEDEDKVYAPAGIECLDFQRTSTDKDKGCHSPGQPVKQLNAVTSFLDLSVVYGSSDEVAKSLRTFTGGRLKVACHHGEDFPPQADNVTQTCDVAASKNELCDVRINQNPQLTSLQVLWLREHNRVADGLRDTNPHWDDDQLYNEARRITIGEHQHVTYNEYLPLQLGTVIMEKFRLLPAIRGGCVDDYDPTVNPTTLDEHTTGGALRYFHSAVSGHLKLVNQKRNVLGEARLSDWFNRPESLANNTILNYNRLCTGLATQMEERVDQFFDTEITNYLFRGGQELGSDLRAIDIQRCRDHGIGTYNQIRKFCNLTVPRSFDDLANVTGISEKNVELLRSLYEDVNDMDLTVAGSLEPHRPGANGGDTYLCILTEHFRRSRVGDRYFYENCEEGKFTTEQLREIRKTSLSRLFCDNVNAIKKMQRKAFEPVSSK</sequence>
<dbReference type="InterPro" id="IPR019791">
    <property type="entry name" value="Haem_peroxidase_animal"/>
</dbReference>
<reference evidence="3 4" key="1">
    <citation type="journal article" date="2019" name="Commun. Biol.">
        <title>The bagworm genome reveals a unique fibroin gene that provides high tensile strength.</title>
        <authorList>
            <person name="Kono N."/>
            <person name="Nakamura H."/>
            <person name="Ohtoshi R."/>
            <person name="Tomita M."/>
            <person name="Numata K."/>
            <person name="Arakawa K."/>
        </authorList>
    </citation>
    <scope>NUCLEOTIDE SEQUENCE [LARGE SCALE GENOMIC DNA]</scope>
</reference>
<dbReference type="PROSITE" id="PS50292">
    <property type="entry name" value="PEROXIDASE_3"/>
    <property type="match status" value="1"/>
</dbReference>
<comment type="caution">
    <text evidence="3">The sequence shown here is derived from an EMBL/GenBank/DDBJ whole genome shotgun (WGS) entry which is preliminary data.</text>
</comment>
<keyword evidence="1 3" id="KW-0575">Peroxidase</keyword>
<dbReference type="InterPro" id="IPR037120">
    <property type="entry name" value="Haem_peroxidase_sf_animal"/>
</dbReference>
<evidence type="ECO:0000313" key="3">
    <source>
        <dbReference type="EMBL" id="GBP47662.1"/>
    </source>
</evidence>
<evidence type="ECO:0000256" key="1">
    <source>
        <dbReference type="ARBA" id="ARBA00022559"/>
    </source>
</evidence>
<gene>
    <name evidence="3" type="primary">Pxd</name>
    <name evidence="3" type="ORF">EVAR_40058_1</name>
</gene>
<dbReference type="EMBL" id="BGZK01000506">
    <property type="protein sequence ID" value="GBP47662.1"/>
    <property type="molecule type" value="Genomic_DNA"/>
</dbReference>
<dbReference type="PANTHER" id="PTHR11475">
    <property type="entry name" value="OXIDASE/PEROXIDASE"/>
    <property type="match status" value="1"/>
</dbReference>
<dbReference type="GO" id="GO:0046872">
    <property type="term" value="F:metal ion binding"/>
    <property type="evidence" value="ECO:0007669"/>
    <property type="project" value="UniProtKB-KW"/>
</dbReference>
<dbReference type="InterPro" id="IPR010255">
    <property type="entry name" value="Haem_peroxidase_sf"/>
</dbReference>
<dbReference type="Proteomes" id="UP000299102">
    <property type="component" value="Unassembled WGS sequence"/>
</dbReference>
<dbReference type="Pfam" id="PF03098">
    <property type="entry name" value="An_peroxidase"/>
    <property type="match status" value="2"/>
</dbReference>
<keyword evidence="2" id="KW-0349">Heme</keyword>
<proteinExistence type="predicted"/>
<feature type="binding site" description="axial binding residue" evidence="2">
    <location>
        <position position="397"/>
    </location>
    <ligand>
        <name>heme b</name>
        <dbReference type="ChEBI" id="CHEBI:60344"/>
    </ligand>
    <ligandPart>
        <name>Fe</name>
        <dbReference type="ChEBI" id="CHEBI:18248"/>
    </ligandPart>
</feature>
<name>A0A4C1WAZ5_EUMVA</name>
<protein>
    <submittedName>
        <fullName evidence="3">Peroxidase</fullName>
    </submittedName>
</protein>
<dbReference type="GO" id="GO:0006979">
    <property type="term" value="P:response to oxidative stress"/>
    <property type="evidence" value="ECO:0007669"/>
    <property type="project" value="InterPro"/>
</dbReference>
<dbReference type="GO" id="GO:0020037">
    <property type="term" value="F:heme binding"/>
    <property type="evidence" value="ECO:0007669"/>
    <property type="project" value="InterPro"/>
</dbReference>